<evidence type="ECO:0000313" key="1">
    <source>
        <dbReference type="EMBL" id="HIW98932.1"/>
    </source>
</evidence>
<dbReference type="AlphaFoldDB" id="A0A9D1URF8"/>
<name>A0A9D1URF8_9MICC</name>
<accession>A0A9D1URF8</accession>
<proteinExistence type="predicted"/>
<comment type="caution">
    <text evidence="1">The sequence shown here is derived from an EMBL/GenBank/DDBJ whole genome shotgun (WGS) entry which is preliminary data.</text>
</comment>
<dbReference type="Gene3D" id="1.10.357.10">
    <property type="entry name" value="Tetracycline Repressor, domain 2"/>
    <property type="match status" value="1"/>
</dbReference>
<dbReference type="EMBL" id="DXGD01000083">
    <property type="protein sequence ID" value="HIW98932.1"/>
    <property type="molecule type" value="Genomic_DNA"/>
</dbReference>
<organism evidence="1 2">
    <name type="scientific">Candidatus Nesterenkonia stercoripullorum</name>
    <dbReference type="NCBI Taxonomy" id="2838701"/>
    <lineage>
        <taxon>Bacteria</taxon>
        <taxon>Bacillati</taxon>
        <taxon>Actinomycetota</taxon>
        <taxon>Actinomycetes</taxon>
        <taxon>Micrococcales</taxon>
        <taxon>Micrococcaceae</taxon>
        <taxon>Nesterenkonia</taxon>
    </lineage>
</organism>
<gene>
    <name evidence="1" type="ORF">H9871_02190</name>
</gene>
<dbReference type="InterPro" id="IPR036271">
    <property type="entry name" value="Tet_transcr_reg_TetR-rel_C_sf"/>
</dbReference>
<dbReference type="SUPFAM" id="SSF48498">
    <property type="entry name" value="Tetracyclin repressor-like, C-terminal domain"/>
    <property type="match status" value="1"/>
</dbReference>
<reference evidence="1" key="1">
    <citation type="journal article" date="2021" name="PeerJ">
        <title>Extensive microbial diversity within the chicken gut microbiome revealed by metagenomics and culture.</title>
        <authorList>
            <person name="Gilroy R."/>
            <person name="Ravi A."/>
            <person name="Getino M."/>
            <person name="Pursley I."/>
            <person name="Horton D.L."/>
            <person name="Alikhan N.F."/>
            <person name="Baker D."/>
            <person name="Gharbi K."/>
            <person name="Hall N."/>
            <person name="Watson M."/>
            <person name="Adriaenssens E.M."/>
            <person name="Foster-Nyarko E."/>
            <person name="Jarju S."/>
            <person name="Secka A."/>
            <person name="Antonio M."/>
            <person name="Oren A."/>
            <person name="Chaudhuri R.R."/>
            <person name="La Ragione R."/>
            <person name="Hildebrand F."/>
            <person name="Pallen M.J."/>
        </authorList>
    </citation>
    <scope>NUCLEOTIDE SEQUENCE</scope>
    <source>
        <strain evidence="1">ChiHejej3B27-3195</strain>
    </source>
</reference>
<dbReference type="Proteomes" id="UP000824151">
    <property type="component" value="Unassembled WGS sequence"/>
</dbReference>
<protein>
    <submittedName>
        <fullName evidence="1">Uncharacterized protein</fullName>
    </submittedName>
</protein>
<reference evidence="1" key="2">
    <citation type="submission" date="2021-04" db="EMBL/GenBank/DDBJ databases">
        <authorList>
            <person name="Gilroy R."/>
        </authorList>
    </citation>
    <scope>NUCLEOTIDE SEQUENCE</scope>
    <source>
        <strain evidence="1">ChiHejej3B27-3195</strain>
    </source>
</reference>
<evidence type="ECO:0000313" key="2">
    <source>
        <dbReference type="Proteomes" id="UP000824151"/>
    </source>
</evidence>
<sequence length="62" mass="7043">MLTPERFPHLASVMDSVYYIADETPVVDTDDNLDTEYDLGLDLIISGLETMQRERSPHDGDE</sequence>